<evidence type="ECO:0000256" key="11">
    <source>
        <dbReference type="ARBA" id="ARBA00023014"/>
    </source>
</evidence>
<comment type="subcellular location">
    <subcellularLocation>
        <location evidence="1">Mitochondrion inner membrane</location>
        <topology evidence="1">Multi-pass membrane protein</topology>
    </subcellularLocation>
</comment>
<gene>
    <name evidence="20" type="primary">slc25a39</name>
    <name evidence="20" type="ORF">N1851_010979</name>
</gene>
<keyword evidence="7" id="KW-0677">Repeat</keyword>
<evidence type="ECO:0000256" key="16">
    <source>
        <dbReference type="ARBA" id="ARBA00041895"/>
    </source>
</evidence>
<dbReference type="InterPro" id="IPR023395">
    <property type="entry name" value="MCP_dom_sf"/>
</dbReference>
<keyword evidence="5" id="KW-0001">2Fe-2S</keyword>
<name>A0AA47MYP9_MERPO</name>
<feature type="repeat" description="Solcar" evidence="18">
    <location>
        <begin position="250"/>
        <end position="344"/>
    </location>
</feature>
<evidence type="ECO:0000256" key="13">
    <source>
        <dbReference type="ARBA" id="ARBA00023133"/>
    </source>
</evidence>
<evidence type="ECO:0000256" key="5">
    <source>
        <dbReference type="ARBA" id="ARBA00022714"/>
    </source>
</evidence>
<dbReference type="EMBL" id="JAOPHQ010002003">
    <property type="protein sequence ID" value="KAK0148699.1"/>
    <property type="molecule type" value="Genomic_DNA"/>
</dbReference>
<keyword evidence="6" id="KW-0479">Metal-binding</keyword>
<evidence type="ECO:0000256" key="10">
    <source>
        <dbReference type="ARBA" id="ARBA00023004"/>
    </source>
</evidence>
<proteinExistence type="inferred from homology"/>
<evidence type="ECO:0000256" key="12">
    <source>
        <dbReference type="ARBA" id="ARBA00023128"/>
    </source>
</evidence>
<dbReference type="Gene3D" id="1.50.40.10">
    <property type="entry name" value="Mitochondrial carrier domain"/>
    <property type="match status" value="2"/>
</dbReference>
<accession>A0AA47MYP9</accession>
<dbReference type="PANTHER" id="PTHR45760:SF1">
    <property type="entry name" value="MITOCHONDRIAL GLUTATHIONE TRANSPORTER SLC25A39-RELATED"/>
    <property type="match status" value="1"/>
</dbReference>
<reference evidence="20" key="1">
    <citation type="journal article" date="2023" name="Front. Mar. Sci.">
        <title>A new Merluccius polli reference genome to investigate the effects of global change in West African waters.</title>
        <authorList>
            <person name="Mateo J.L."/>
            <person name="Blanco-Fernandez C."/>
            <person name="Garcia-Vazquez E."/>
            <person name="Machado-Schiaffino G."/>
        </authorList>
    </citation>
    <scope>NUCLEOTIDE SEQUENCE</scope>
    <source>
        <strain evidence="20">C29</strain>
        <tissue evidence="20">Fin</tissue>
    </source>
</reference>
<evidence type="ECO:0000256" key="2">
    <source>
        <dbReference type="ARBA" id="ARBA00006375"/>
    </source>
</evidence>
<dbReference type="GO" id="GO:1990542">
    <property type="term" value="P:mitochondrial transmembrane transport"/>
    <property type="evidence" value="ECO:0007669"/>
    <property type="project" value="InterPro"/>
</dbReference>
<keyword evidence="14 18" id="KW-0472">Membrane</keyword>
<dbReference type="GO" id="GO:0006783">
    <property type="term" value="P:heme biosynthetic process"/>
    <property type="evidence" value="ECO:0007669"/>
    <property type="project" value="UniProtKB-KW"/>
</dbReference>
<protein>
    <recommendedName>
        <fullName evidence="17">Mitochondrial glutathione transporter SLC25A39</fullName>
    </recommendedName>
    <alternativeName>
        <fullName evidence="16">Solute carrier family 25 member 39</fullName>
    </alternativeName>
</protein>
<keyword evidence="8" id="KW-0999">Mitochondrion inner membrane</keyword>
<sequence length="384" mass="42791">MGERGGSSPATGISPVQQMLASGTGALLTSVFVTPLDVVKIRLQAQQTPLSHGKCFLYCNGLMDHIYVCRNGSSCTSLYRTQTHFSGTLVRGDFGAKWLLLQIGVTAELNTSSSEFLFNKPEHQHGKMVMAVPATVIYFTCYDHLRDGLRYSLGLTGSHIPLIAGGLARLGAVTVISPLELVRTKMQSRKLTYGELTVCIRSAVAQSGWLSLWKGWGPTVLRDVPFSALYWFNYELVKARLHEQHIMSQSDFSISFTSGAISGAVAAVLTLPFDVVKTRRQIQLGEMETLGVPLKRTSSTWHILKDIWAESGHRGLFAGYFAYCVEILTKRWLYREELLPDSYTRKPRLLSRVIKVAPACAIMISSYEFGKAFFQEMNHHREQL</sequence>
<evidence type="ECO:0000256" key="15">
    <source>
        <dbReference type="ARBA" id="ARBA00036017"/>
    </source>
</evidence>
<dbReference type="GO" id="GO:0051537">
    <property type="term" value="F:2 iron, 2 sulfur cluster binding"/>
    <property type="evidence" value="ECO:0007669"/>
    <property type="project" value="UniProtKB-KW"/>
</dbReference>
<keyword evidence="10" id="KW-0408">Iron</keyword>
<dbReference type="GO" id="GO:0005743">
    <property type="term" value="C:mitochondrial inner membrane"/>
    <property type="evidence" value="ECO:0007669"/>
    <property type="project" value="UniProtKB-SubCell"/>
</dbReference>
<evidence type="ECO:0000313" key="20">
    <source>
        <dbReference type="EMBL" id="KAK0148699.1"/>
    </source>
</evidence>
<evidence type="ECO:0000256" key="7">
    <source>
        <dbReference type="ARBA" id="ARBA00022737"/>
    </source>
</evidence>
<evidence type="ECO:0000256" key="4">
    <source>
        <dbReference type="ARBA" id="ARBA00022692"/>
    </source>
</evidence>
<evidence type="ECO:0000256" key="17">
    <source>
        <dbReference type="ARBA" id="ARBA00044796"/>
    </source>
</evidence>
<keyword evidence="13" id="KW-0350">Heme biosynthesis</keyword>
<evidence type="ECO:0000313" key="21">
    <source>
        <dbReference type="Proteomes" id="UP001174136"/>
    </source>
</evidence>
<keyword evidence="9" id="KW-1133">Transmembrane helix</keyword>
<evidence type="ECO:0000256" key="18">
    <source>
        <dbReference type="PROSITE-ProRule" id="PRU00282"/>
    </source>
</evidence>
<dbReference type="GO" id="GO:0046872">
    <property type="term" value="F:metal ion binding"/>
    <property type="evidence" value="ECO:0007669"/>
    <property type="project" value="UniProtKB-KW"/>
</dbReference>
<evidence type="ECO:0000256" key="14">
    <source>
        <dbReference type="ARBA" id="ARBA00023136"/>
    </source>
</evidence>
<evidence type="ECO:0000256" key="6">
    <source>
        <dbReference type="ARBA" id="ARBA00022723"/>
    </source>
</evidence>
<keyword evidence="21" id="KW-1185">Reference proteome</keyword>
<comment type="caution">
    <text evidence="20">The sequence shown here is derived from an EMBL/GenBank/DDBJ whole genome shotgun (WGS) entry which is preliminary data.</text>
</comment>
<keyword evidence="4 18" id="KW-0812">Transmembrane</keyword>
<dbReference type="PANTHER" id="PTHR45760">
    <property type="entry name" value="FI19922P1-RELATED"/>
    <property type="match status" value="1"/>
</dbReference>
<comment type="catalytic activity">
    <reaction evidence="15">
        <text>glutathione(in) = glutathione(out)</text>
        <dbReference type="Rhea" id="RHEA:74819"/>
        <dbReference type="ChEBI" id="CHEBI:57925"/>
    </reaction>
</comment>
<dbReference type="Proteomes" id="UP001174136">
    <property type="component" value="Unassembled WGS sequence"/>
</dbReference>
<evidence type="ECO:0000256" key="9">
    <source>
        <dbReference type="ARBA" id="ARBA00022989"/>
    </source>
</evidence>
<evidence type="ECO:0000256" key="3">
    <source>
        <dbReference type="ARBA" id="ARBA00022448"/>
    </source>
</evidence>
<evidence type="ECO:0000256" key="8">
    <source>
        <dbReference type="ARBA" id="ARBA00022792"/>
    </source>
</evidence>
<dbReference type="InterPro" id="IPR045315">
    <property type="entry name" value="Mtm1-like"/>
</dbReference>
<keyword evidence="3 19" id="KW-0813">Transport</keyword>
<keyword evidence="12" id="KW-0496">Mitochondrion</keyword>
<evidence type="ECO:0000256" key="1">
    <source>
        <dbReference type="ARBA" id="ARBA00004448"/>
    </source>
</evidence>
<dbReference type="InterPro" id="IPR002067">
    <property type="entry name" value="MCP"/>
</dbReference>
<organism evidence="20 21">
    <name type="scientific">Merluccius polli</name>
    <name type="common">Benguela hake</name>
    <name type="synonym">Merluccius cadenati</name>
    <dbReference type="NCBI Taxonomy" id="89951"/>
    <lineage>
        <taxon>Eukaryota</taxon>
        <taxon>Metazoa</taxon>
        <taxon>Chordata</taxon>
        <taxon>Craniata</taxon>
        <taxon>Vertebrata</taxon>
        <taxon>Euteleostomi</taxon>
        <taxon>Actinopterygii</taxon>
        <taxon>Neopterygii</taxon>
        <taxon>Teleostei</taxon>
        <taxon>Neoteleostei</taxon>
        <taxon>Acanthomorphata</taxon>
        <taxon>Zeiogadaria</taxon>
        <taxon>Gadariae</taxon>
        <taxon>Gadiformes</taxon>
        <taxon>Gadoidei</taxon>
        <taxon>Merlucciidae</taxon>
        <taxon>Merluccius</taxon>
    </lineage>
</organism>
<dbReference type="PROSITE" id="PS50920">
    <property type="entry name" value="SOLCAR"/>
    <property type="match status" value="2"/>
</dbReference>
<dbReference type="PRINTS" id="PR00926">
    <property type="entry name" value="MITOCARRIER"/>
</dbReference>
<evidence type="ECO:0000256" key="19">
    <source>
        <dbReference type="RuleBase" id="RU000488"/>
    </source>
</evidence>
<dbReference type="InterPro" id="IPR018108">
    <property type="entry name" value="MCP_transmembrane"/>
</dbReference>
<feature type="repeat" description="Solcar" evidence="18">
    <location>
        <begin position="156"/>
        <end position="240"/>
    </location>
</feature>
<comment type="similarity">
    <text evidence="2 19">Belongs to the mitochondrial carrier (TC 2.A.29) family.</text>
</comment>
<dbReference type="Pfam" id="PF00153">
    <property type="entry name" value="Mito_carr"/>
    <property type="match status" value="3"/>
</dbReference>
<dbReference type="AlphaFoldDB" id="A0AA47MYP9"/>
<dbReference type="SUPFAM" id="SSF103506">
    <property type="entry name" value="Mitochondrial carrier"/>
    <property type="match status" value="2"/>
</dbReference>
<keyword evidence="11" id="KW-0411">Iron-sulfur</keyword>